<dbReference type="Proteomes" id="UP001162992">
    <property type="component" value="Chromosome 1"/>
</dbReference>
<keyword evidence="2" id="KW-1185">Reference proteome</keyword>
<organism evidence="1 2">
    <name type="scientific">Diphasiastrum complanatum</name>
    <name type="common">Issler's clubmoss</name>
    <name type="synonym">Lycopodium complanatum</name>
    <dbReference type="NCBI Taxonomy" id="34168"/>
    <lineage>
        <taxon>Eukaryota</taxon>
        <taxon>Viridiplantae</taxon>
        <taxon>Streptophyta</taxon>
        <taxon>Embryophyta</taxon>
        <taxon>Tracheophyta</taxon>
        <taxon>Lycopodiopsida</taxon>
        <taxon>Lycopodiales</taxon>
        <taxon>Lycopodiaceae</taxon>
        <taxon>Lycopodioideae</taxon>
        <taxon>Diphasiastrum</taxon>
    </lineage>
</organism>
<reference evidence="2" key="1">
    <citation type="journal article" date="2024" name="Proc. Natl. Acad. Sci. U.S.A.">
        <title>Extraordinary preservation of gene collinearity over three hundred million years revealed in homosporous lycophytes.</title>
        <authorList>
            <person name="Li C."/>
            <person name="Wickell D."/>
            <person name="Kuo L.Y."/>
            <person name="Chen X."/>
            <person name="Nie B."/>
            <person name="Liao X."/>
            <person name="Peng D."/>
            <person name="Ji J."/>
            <person name="Jenkins J."/>
            <person name="Williams M."/>
            <person name="Shu S."/>
            <person name="Plott C."/>
            <person name="Barry K."/>
            <person name="Rajasekar S."/>
            <person name="Grimwood J."/>
            <person name="Han X."/>
            <person name="Sun S."/>
            <person name="Hou Z."/>
            <person name="He W."/>
            <person name="Dai G."/>
            <person name="Sun C."/>
            <person name="Schmutz J."/>
            <person name="Leebens-Mack J.H."/>
            <person name="Li F.W."/>
            <person name="Wang L."/>
        </authorList>
    </citation>
    <scope>NUCLEOTIDE SEQUENCE [LARGE SCALE GENOMIC DNA]</scope>
    <source>
        <strain evidence="2">cv. PW_Plant_1</strain>
    </source>
</reference>
<dbReference type="EMBL" id="CM055092">
    <property type="protein sequence ID" value="KAJ7567688.1"/>
    <property type="molecule type" value="Genomic_DNA"/>
</dbReference>
<sequence length="720" mass="82334">MASGRRKLDQVHSLPSDWSRSDSISLELVPYTSSVSIRISGQNEQHNQAASLPPDLDKQLVPPDKKTHATQNEHLLKSGALGKCDDPYCTTCPGYFGYDGDKSSTKSERNKVYGGATRNLSSWWKITWFPGILNPHTKLVHRWNQIFAISCLVAIFIDPLFLLIFSVRQGSFCIVFDSKFATVITIWRTSTDFVYMLHMLLQFRLAYAVPVSQTAGSGQLIDDPKVIAWRYLKRWFLIDLVAVLPLPQIMIWLVVPTLTKHHEQANYTKNLLRVTVLLQYIPRMIRFLPLLFGRSQHGFIFETAWANFTINLFMYLLAGHVVGSSWYLFGLQRVNACLRQTCNNEKNTCDPNYLDCGDGKVISSISSDNLRSKWIESSNASNDCLVNATFAYGIYASAVPVTLEKGALKKYIYSLFWGFLQISTLAGNVVPSTFPGEVLFTIGVIGLGLLLFALLIGNMQNFLQSLGRRQLEMQLRRYDMEAWMRRRGLPVNLRKRVRQAGRFHWAANRGVNEESILNNLPEDLHKEIRRYLFFDLIKKVHIFTVMDEEVLDAILERFRQKLYIEGSEIFIRGGLVDRMIFIFRGNLESTGADGSTSPLCGGDFCGEELLVWCLEQTAMKPKTRYRRQAVSSSTVRCLGSVEAFSLEAEDLEYVTTYYNRAMRSPRVQGAIRYRSSYFRSWAAGYIQAVWRYQKRKRAMHDSSNGRLSSLDQKRTITYTK</sequence>
<comment type="caution">
    <text evidence="1">The sequence shown here is derived from an EMBL/GenBank/DDBJ whole genome shotgun (WGS) entry which is preliminary data.</text>
</comment>
<evidence type="ECO:0000313" key="1">
    <source>
        <dbReference type="EMBL" id="KAJ7567688.1"/>
    </source>
</evidence>
<proteinExistence type="predicted"/>
<protein>
    <submittedName>
        <fullName evidence="1">Uncharacterized protein</fullName>
    </submittedName>
</protein>
<gene>
    <name evidence="1" type="ORF">O6H91_01G002200</name>
</gene>
<accession>A0ACC2EMF5</accession>
<evidence type="ECO:0000313" key="2">
    <source>
        <dbReference type="Proteomes" id="UP001162992"/>
    </source>
</evidence>
<name>A0ACC2EMF5_DIPCM</name>